<feature type="region of interest" description="Disordered" evidence="1">
    <location>
        <begin position="236"/>
        <end position="288"/>
    </location>
</feature>
<reference evidence="3" key="1">
    <citation type="submission" date="2022-07" db="EMBL/GenBank/DDBJ databases">
        <title>Phylogenomic reconstructions and comparative analyses of Kickxellomycotina fungi.</title>
        <authorList>
            <person name="Reynolds N.K."/>
            <person name="Stajich J.E."/>
            <person name="Barry K."/>
            <person name="Grigoriev I.V."/>
            <person name="Crous P."/>
            <person name="Smith M.E."/>
        </authorList>
    </citation>
    <scope>NUCLEOTIDE SEQUENCE</scope>
    <source>
        <strain evidence="3">CBS 109367</strain>
    </source>
</reference>
<dbReference type="AlphaFoldDB" id="A0A9W8GHY0"/>
<dbReference type="PANTHER" id="PTHR28229:SF1">
    <property type="entry name" value="TRANSLOCATION PROTEIN SEC66"/>
    <property type="match status" value="1"/>
</dbReference>
<name>A0A9W8GHY0_9FUNG</name>
<dbReference type="GO" id="GO:0031207">
    <property type="term" value="C:Sec62/Sec63 complex"/>
    <property type="evidence" value="ECO:0007669"/>
    <property type="project" value="InterPro"/>
</dbReference>
<evidence type="ECO:0000313" key="4">
    <source>
        <dbReference type="Proteomes" id="UP001151516"/>
    </source>
</evidence>
<keyword evidence="2" id="KW-1133">Transmembrane helix</keyword>
<dbReference type="Pfam" id="PF09802">
    <property type="entry name" value="Sec66"/>
    <property type="match status" value="1"/>
</dbReference>
<protein>
    <submittedName>
        <fullName evidence="3">Translocation protein S66</fullName>
    </submittedName>
</protein>
<evidence type="ECO:0000313" key="3">
    <source>
        <dbReference type="EMBL" id="KAJ2689493.1"/>
    </source>
</evidence>
<keyword evidence="2" id="KW-0472">Membrane</keyword>
<dbReference type="InterPro" id="IPR018624">
    <property type="entry name" value="Sec66"/>
</dbReference>
<feature type="transmembrane region" description="Helical" evidence="2">
    <location>
        <begin position="6"/>
        <end position="26"/>
    </location>
</feature>
<accession>A0A9W8GHY0</accession>
<dbReference type="Proteomes" id="UP001151516">
    <property type="component" value="Unassembled WGS sequence"/>
</dbReference>
<feature type="compositionally biased region" description="Basic and acidic residues" evidence="1">
    <location>
        <begin position="264"/>
        <end position="288"/>
    </location>
</feature>
<proteinExistence type="predicted"/>
<organism evidence="3 4">
    <name type="scientific">Coemansia spiralis</name>
    <dbReference type="NCBI Taxonomy" id="417178"/>
    <lineage>
        <taxon>Eukaryota</taxon>
        <taxon>Fungi</taxon>
        <taxon>Fungi incertae sedis</taxon>
        <taxon>Zoopagomycota</taxon>
        <taxon>Kickxellomycotina</taxon>
        <taxon>Kickxellomycetes</taxon>
        <taxon>Kickxellales</taxon>
        <taxon>Kickxellaceae</taxon>
        <taxon>Coemansia</taxon>
    </lineage>
</organism>
<dbReference type="GO" id="GO:0031204">
    <property type="term" value="P:post-translational protein targeting to membrane, translocation"/>
    <property type="evidence" value="ECO:0007669"/>
    <property type="project" value="InterPro"/>
</dbReference>
<evidence type="ECO:0000256" key="2">
    <source>
        <dbReference type="SAM" id="Phobius"/>
    </source>
</evidence>
<keyword evidence="2" id="KW-0812">Transmembrane</keyword>
<sequence length="288" mass="31710">MASGTGMLLVYIFGWGIVFGTFVHYYHKRKAVALSKLEAWYPNHEERSIYYSLLALQKAQPSAVSNEVLKAALIRRAMTDIMRAVEVQANKATLPTLVKAGAMSEEFLHQFNAAEAELNAEMVSVVQEAERLQKGWGNGIMPAASEMINSSRLRELREEMLKHDFEAASCRRAKFMEDMDDAEREKALTEGTQENQELMKSDVLLSCIFNTPIGEAMKIAAAAHAKRMAEAESGAAAAAASAGDAAKEEQAPIIELEDDEEAKPEETKPEETKPEEAKPEAKLDEATA</sequence>
<comment type="caution">
    <text evidence="3">The sequence shown here is derived from an EMBL/GenBank/DDBJ whole genome shotgun (WGS) entry which is preliminary data.</text>
</comment>
<dbReference type="OrthoDB" id="73168at2759"/>
<keyword evidence="4" id="KW-1185">Reference proteome</keyword>
<dbReference type="EMBL" id="JANBTX010000024">
    <property type="protein sequence ID" value="KAJ2689493.1"/>
    <property type="molecule type" value="Genomic_DNA"/>
</dbReference>
<gene>
    <name evidence="3" type="primary">sec66</name>
    <name evidence="3" type="ORF">IWW39_001405</name>
</gene>
<evidence type="ECO:0000256" key="1">
    <source>
        <dbReference type="SAM" id="MobiDB-lite"/>
    </source>
</evidence>
<dbReference type="PANTHER" id="PTHR28229">
    <property type="entry name" value="TRANSLOCATION PROTEIN SEC66"/>
    <property type="match status" value="1"/>
</dbReference>